<evidence type="ECO:0000313" key="7">
    <source>
        <dbReference type="EMBL" id="PHV65060.1"/>
    </source>
</evidence>
<dbReference type="RefSeq" id="WP_099383491.1">
    <property type="nucleotide sequence ID" value="NZ_PEBD01000010.1"/>
</dbReference>
<dbReference type="InterPro" id="IPR051313">
    <property type="entry name" value="Bact_iron-sidero_bind"/>
</dbReference>
<comment type="subcellular location">
    <subcellularLocation>
        <location evidence="1">Cell envelope</location>
    </subcellularLocation>
</comment>
<keyword evidence="3" id="KW-0813">Transport</keyword>
<dbReference type="InterPro" id="IPR002491">
    <property type="entry name" value="ABC_transptr_periplasmic_BD"/>
</dbReference>
<dbReference type="Gene3D" id="3.40.50.1980">
    <property type="entry name" value="Nitrogenase molybdenum iron protein domain"/>
    <property type="match status" value="2"/>
</dbReference>
<evidence type="ECO:0000313" key="8">
    <source>
        <dbReference type="Proteomes" id="UP000225108"/>
    </source>
</evidence>
<dbReference type="GO" id="GO:0030288">
    <property type="term" value="C:outer membrane-bounded periplasmic space"/>
    <property type="evidence" value="ECO:0007669"/>
    <property type="project" value="TreeGrafter"/>
</dbReference>
<dbReference type="Proteomes" id="UP000225108">
    <property type="component" value="Unassembled WGS sequence"/>
</dbReference>
<dbReference type="Pfam" id="PF01497">
    <property type="entry name" value="Peripla_BP_2"/>
    <property type="match status" value="1"/>
</dbReference>
<evidence type="ECO:0000256" key="3">
    <source>
        <dbReference type="ARBA" id="ARBA00022448"/>
    </source>
</evidence>
<dbReference type="GO" id="GO:1901678">
    <property type="term" value="P:iron coordination entity transport"/>
    <property type="evidence" value="ECO:0007669"/>
    <property type="project" value="UniProtKB-ARBA"/>
</dbReference>
<name>A0A2G3PGZ6_WILMA</name>
<evidence type="ECO:0000256" key="5">
    <source>
        <dbReference type="SAM" id="SignalP"/>
    </source>
</evidence>
<evidence type="ECO:0000256" key="1">
    <source>
        <dbReference type="ARBA" id="ARBA00004196"/>
    </source>
</evidence>
<organism evidence="7 8">
    <name type="scientific">Williamsia marianensis</name>
    <dbReference type="NCBI Taxonomy" id="85044"/>
    <lineage>
        <taxon>Bacteria</taxon>
        <taxon>Bacillati</taxon>
        <taxon>Actinomycetota</taxon>
        <taxon>Actinomycetes</taxon>
        <taxon>Mycobacteriales</taxon>
        <taxon>Nocardiaceae</taxon>
        <taxon>Williamsia</taxon>
    </lineage>
</organism>
<dbReference type="PANTHER" id="PTHR30532:SF24">
    <property type="entry name" value="FERRIC ENTEROBACTIN-BINDING PERIPLASMIC PROTEIN FEPB"/>
    <property type="match status" value="1"/>
</dbReference>
<evidence type="ECO:0000256" key="2">
    <source>
        <dbReference type="ARBA" id="ARBA00008814"/>
    </source>
</evidence>
<evidence type="ECO:0000256" key="4">
    <source>
        <dbReference type="ARBA" id="ARBA00022729"/>
    </source>
</evidence>
<comment type="caution">
    <text evidence="7">The sequence shown here is derived from an EMBL/GenBank/DDBJ whole genome shotgun (WGS) entry which is preliminary data.</text>
</comment>
<dbReference type="CDD" id="cd01146">
    <property type="entry name" value="FhuD"/>
    <property type="match status" value="1"/>
</dbReference>
<proteinExistence type="inferred from homology"/>
<gene>
    <name evidence="7" type="ORF">CSW57_14510</name>
</gene>
<comment type="similarity">
    <text evidence="2">Belongs to the bacterial solute-binding protein 8 family.</text>
</comment>
<feature type="domain" description="Fe/B12 periplasmic-binding" evidence="6">
    <location>
        <begin position="58"/>
        <end position="325"/>
    </location>
</feature>
<reference evidence="7 8" key="1">
    <citation type="submission" date="2017-10" db="EMBL/GenBank/DDBJ databases">
        <title>The draft genome sequence of Williamsia sp. BULT 1.1 isolated from the semi-arid grassland soils from South Africa.</title>
        <authorList>
            <person name="Kabwe M.H."/>
            <person name="Govender N."/>
            <person name="Mutseka Lunga P."/>
            <person name="Vikram S."/>
            <person name="Makhalanyane T.P."/>
        </authorList>
    </citation>
    <scope>NUCLEOTIDE SEQUENCE [LARGE SCALE GENOMIC DNA]</scope>
    <source>
        <strain evidence="7 8">BULT 1.1</strain>
    </source>
</reference>
<dbReference type="AlphaFoldDB" id="A0A2G3PGZ6"/>
<feature type="chain" id="PRO_5013572577" evidence="5">
    <location>
        <begin position="22"/>
        <end position="326"/>
    </location>
</feature>
<dbReference type="PANTHER" id="PTHR30532">
    <property type="entry name" value="IRON III DICITRATE-BINDING PERIPLASMIC PROTEIN"/>
    <property type="match status" value="1"/>
</dbReference>
<dbReference type="PROSITE" id="PS50983">
    <property type="entry name" value="FE_B12_PBP"/>
    <property type="match status" value="1"/>
</dbReference>
<dbReference type="PROSITE" id="PS51257">
    <property type="entry name" value="PROKAR_LIPOPROTEIN"/>
    <property type="match status" value="1"/>
</dbReference>
<evidence type="ECO:0000259" key="6">
    <source>
        <dbReference type="PROSITE" id="PS50983"/>
    </source>
</evidence>
<dbReference type="EMBL" id="PEBD01000010">
    <property type="protein sequence ID" value="PHV65060.1"/>
    <property type="molecule type" value="Genomic_DNA"/>
</dbReference>
<sequence>MFRRVLAVFSILALLFVAACSGEGDQEQSPTSGTSTGAYPVTVATKFGPVTIEKPPTRVVALGWGDAETALALGVQPAGASDWLDFGGEGVGPWAEGLYDNPPEIIGTREPSYEQILALEPDLILDTKSSGDQKRYDTLAEIAPTVALPAGADSYKTTLEQQVTMVSQALGVPEKGTELVEQLDGRFTEVAGQNPEFRGKTVTVAARSGTGWGAYSPDTERVEFLVKLGFSPNPAIDPADAKGFSVPIADENLRLLDADMVVVFPIQRTAAEVEGDPLFKSVPAVAAGRYLVFDDLTISRAYSTNSVLSIQYALDSVVPLIAERVQ</sequence>
<accession>A0A2G3PGZ6</accession>
<keyword evidence="4 5" id="KW-0732">Signal</keyword>
<protein>
    <submittedName>
        <fullName evidence="7">ABC transporter substrate-binding protein</fullName>
    </submittedName>
</protein>
<dbReference type="SUPFAM" id="SSF53807">
    <property type="entry name" value="Helical backbone' metal receptor"/>
    <property type="match status" value="1"/>
</dbReference>
<feature type="signal peptide" evidence="5">
    <location>
        <begin position="1"/>
        <end position="21"/>
    </location>
</feature>